<proteinExistence type="predicted"/>
<keyword evidence="1" id="KW-0812">Transmembrane</keyword>
<dbReference type="EMBL" id="JARAKH010000003">
    <property type="protein sequence ID" value="KAK8404857.1"/>
    <property type="molecule type" value="Genomic_DNA"/>
</dbReference>
<organism evidence="2 3">
    <name type="scientific">Scylla paramamosain</name>
    <name type="common">Mud crab</name>
    <dbReference type="NCBI Taxonomy" id="85552"/>
    <lineage>
        <taxon>Eukaryota</taxon>
        <taxon>Metazoa</taxon>
        <taxon>Ecdysozoa</taxon>
        <taxon>Arthropoda</taxon>
        <taxon>Crustacea</taxon>
        <taxon>Multicrustacea</taxon>
        <taxon>Malacostraca</taxon>
        <taxon>Eumalacostraca</taxon>
        <taxon>Eucarida</taxon>
        <taxon>Decapoda</taxon>
        <taxon>Pleocyemata</taxon>
        <taxon>Brachyura</taxon>
        <taxon>Eubrachyura</taxon>
        <taxon>Portunoidea</taxon>
        <taxon>Portunidae</taxon>
        <taxon>Portuninae</taxon>
        <taxon>Scylla</taxon>
    </lineage>
</organism>
<keyword evidence="1" id="KW-1133">Transmembrane helix</keyword>
<name>A0AAW0V0N4_SCYPA</name>
<keyword evidence="3" id="KW-1185">Reference proteome</keyword>
<dbReference type="EMBL" id="JARAKH010000003">
    <property type="protein sequence ID" value="KAK8404856.1"/>
    <property type="molecule type" value="Genomic_DNA"/>
</dbReference>
<reference evidence="2 3" key="1">
    <citation type="submission" date="2023-03" db="EMBL/GenBank/DDBJ databases">
        <title>High-quality genome of Scylla paramamosain provides insights in environmental adaptation.</title>
        <authorList>
            <person name="Zhang L."/>
        </authorList>
    </citation>
    <scope>NUCLEOTIDE SEQUENCE [LARGE SCALE GENOMIC DNA]</scope>
    <source>
        <strain evidence="2">LZ_2023a</strain>
        <tissue evidence="2">Muscle</tissue>
    </source>
</reference>
<protein>
    <submittedName>
        <fullName evidence="2">Uncharacterized protein</fullName>
    </submittedName>
</protein>
<evidence type="ECO:0000256" key="1">
    <source>
        <dbReference type="SAM" id="Phobius"/>
    </source>
</evidence>
<comment type="caution">
    <text evidence="2">The sequence shown here is derived from an EMBL/GenBank/DDBJ whole genome shotgun (WGS) entry which is preliminary data.</text>
</comment>
<evidence type="ECO:0000313" key="3">
    <source>
        <dbReference type="Proteomes" id="UP001487740"/>
    </source>
</evidence>
<sequence>METYGGMREYVPGARRHGQGHWGAAKWVDIYLLSFMHTIILPGLLFLFFVFILNPIYLRANQIFFRHNEIETSPLPRLSMVQILPIAALVVSPPSVRLAAVLAATACSVVLSRGAADSADFTAVLREGGGETNEKI</sequence>
<dbReference type="Proteomes" id="UP001487740">
    <property type="component" value="Unassembled WGS sequence"/>
</dbReference>
<gene>
    <name evidence="2" type="ORF">O3P69_001451</name>
</gene>
<feature type="transmembrane region" description="Helical" evidence="1">
    <location>
        <begin position="30"/>
        <end position="53"/>
    </location>
</feature>
<accession>A0AAW0V0N4</accession>
<evidence type="ECO:0000313" key="2">
    <source>
        <dbReference type="EMBL" id="KAK8404856.1"/>
    </source>
</evidence>
<dbReference type="AlphaFoldDB" id="A0AAW0V0N4"/>
<keyword evidence="1" id="KW-0472">Membrane</keyword>